<dbReference type="Proteomes" id="UP001596250">
    <property type="component" value="Unassembled WGS sequence"/>
</dbReference>
<feature type="transmembrane region" description="Helical" evidence="1">
    <location>
        <begin position="12"/>
        <end position="32"/>
    </location>
</feature>
<dbReference type="InterPro" id="IPR025321">
    <property type="entry name" value="DUF4227"/>
</dbReference>
<keyword evidence="1" id="KW-0472">Membrane</keyword>
<dbReference type="Pfam" id="PF14004">
    <property type="entry name" value="DUF4227"/>
    <property type="match status" value="1"/>
</dbReference>
<name>A0ABW1ISG9_9BACL</name>
<sequence>MIIHLGRWLERIKFIGMFVIMTYAFSYVYQWVTDWIDPTEKYKQPEGNAVKAFSVEDDMQSMNTVDRLKWFYWYGE</sequence>
<accession>A0ABW1ISG9</accession>
<keyword evidence="1" id="KW-0812">Transmembrane</keyword>
<evidence type="ECO:0000313" key="3">
    <source>
        <dbReference type="Proteomes" id="UP001596250"/>
    </source>
</evidence>
<evidence type="ECO:0000256" key="1">
    <source>
        <dbReference type="SAM" id="Phobius"/>
    </source>
</evidence>
<protein>
    <submittedName>
        <fullName evidence="2">YqzK family protein</fullName>
    </submittedName>
</protein>
<evidence type="ECO:0000313" key="2">
    <source>
        <dbReference type="EMBL" id="MFC5988042.1"/>
    </source>
</evidence>
<dbReference type="RefSeq" id="WP_379895482.1">
    <property type="nucleotide sequence ID" value="NZ_CBCSCT010000024.1"/>
</dbReference>
<keyword evidence="3" id="KW-1185">Reference proteome</keyword>
<reference evidence="3" key="1">
    <citation type="journal article" date="2019" name="Int. J. Syst. Evol. Microbiol.">
        <title>The Global Catalogue of Microorganisms (GCM) 10K type strain sequencing project: providing services to taxonomists for standard genome sequencing and annotation.</title>
        <authorList>
            <consortium name="The Broad Institute Genomics Platform"/>
            <consortium name="The Broad Institute Genome Sequencing Center for Infectious Disease"/>
            <person name="Wu L."/>
            <person name="Ma J."/>
        </authorList>
    </citation>
    <scope>NUCLEOTIDE SEQUENCE [LARGE SCALE GENOMIC DNA]</scope>
    <source>
        <strain evidence="3">CCM 8749</strain>
    </source>
</reference>
<proteinExistence type="predicted"/>
<keyword evidence="1" id="KW-1133">Transmembrane helix</keyword>
<gene>
    <name evidence="2" type="ORF">ACFPXP_16700</name>
</gene>
<organism evidence="2 3">
    <name type="scientific">Marinicrinis lubricantis</name>
    <dbReference type="NCBI Taxonomy" id="2086470"/>
    <lineage>
        <taxon>Bacteria</taxon>
        <taxon>Bacillati</taxon>
        <taxon>Bacillota</taxon>
        <taxon>Bacilli</taxon>
        <taxon>Bacillales</taxon>
        <taxon>Paenibacillaceae</taxon>
    </lineage>
</organism>
<comment type="caution">
    <text evidence="2">The sequence shown here is derived from an EMBL/GenBank/DDBJ whole genome shotgun (WGS) entry which is preliminary data.</text>
</comment>
<dbReference type="EMBL" id="JBHSQV010000175">
    <property type="protein sequence ID" value="MFC5988042.1"/>
    <property type="molecule type" value="Genomic_DNA"/>
</dbReference>